<comment type="caution">
    <text evidence="4">The sequence shown here is derived from an EMBL/GenBank/DDBJ whole genome shotgun (WGS) entry which is preliminary data.</text>
</comment>
<dbReference type="GO" id="GO:0016989">
    <property type="term" value="F:sigma factor antagonist activity"/>
    <property type="evidence" value="ECO:0007669"/>
    <property type="project" value="TreeGrafter"/>
</dbReference>
<dbReference type="PANTHER" id="PTHR30273:SF2">
    <property type="entry name" value="PROTEIN FECR"/>
    <property type="match status" value="1"/>
</dbReference>
<dbReference type="InterPro" id="IPR012373">
    <property type="entry name" value="Ferrdict_sens_TM"/>
</dbReference>
<sequence>MSTTNNHINWELIARYMSGEAEADERQQVETLANADPMVAQLITDTRLGWDIAGDALNTADIQTDAALQKVMAQISLPATEQRTNEADLLMRRLRLHQRVVAALAATLALLIGWGSMHMWLAQPQPVQYLQTMAVNAPVNDLQLLDGSSVSLNNGSTLTYPETFDGNTRSVKLTGEAYFKVAPDKAKPFIIDAGQINVTVLGTSFNVMAYPDDHQMTVVVDEGLVEVNANHERVRLPKGYTAILNTQTGQLEKTLNPDINYLAWKTGVLTFEETPLHEVFATLSRTYRVQVNAINDEINNLQFTATFRQASPDKVVQVICKTFGFNYAINDGEYTITSATNH</sequence>
<dbReference type="Gene3D" id="3.55.50.30">
    <property type="match status" value="1"/>
</dbReference>
<proteinExistence type="predicted"/>
<evidence type="ECO:0000259" key="3">
    <source>
        <dbReference type="Pfam" id="PF16344"/>
    </source>
</evidence>
<dbReference type="Proteomes" id="UP000249239">
    <property type="component" value="Unassembled WGS sequence"/>
</dbReference>
<accession>A0A2W7MUQ8</accession>
<reference evidence="4 5" key="1">
    <citation type="submission" date="2018-06" db="EMBL/GenBank/DDBJ databases">
        <title>Genomic Encyclopedia of Archaeal and Bacterial Type Strains, Phase II (KMG-II): from individual species to whole genera.</title>
        <authorList>
            <person name="Goeker M."/>
        </authorList>
    </citation>
    <scope>NUCLEOTIDE SEQUENCE [LARGE SCALE GENOMIC DNA]</scope>
    <source>
        <strain evidence="4 5">DSM 6779</strain>
    </source>
</reference>
<organism evidence="4 5">
    <name type="scientific">Breznakibacter xylanolyticus</name>
    <dbReference type="NCBI Taxonomy" id="990"/>
    <lineage>
        <taxon>Bacteria</taxon>
        <taxon>Pseudomonadati</taxon>
        <taxon>Bacteroidota</taxon>
        <taxon>Bacteroidia</taxon>
        <taxon>Marinilabiliales</taxon>
        <taxon>Marinilabiliaceae</taxon>
        <taxon>Breznakibacter</taxon>
    </lineage>
</organism>
<dbReference type="RefSeq" id="WP_111446957.1">
    <property type="nucleotide sequence ID" value="NZ_QKZK01000041.1"/>
</dbReference>
<feature type="domain" description="FecR protein" evidence="2">
    <location>
        <begin position="141"/>
        <end position="226"/>
    </location>
</feature>
<dbReference type="AlphaFoldDB" id="A0A2W7MUQ8"/>
<dbReference type="PANTHER" id="PTHR30273">
    <property type="entry name" value="PERIPLASMIC SIGNAL SENSOR AND SIGMA FACTOR ACTIVATOR FECR-RELATED"/>
    <property type="match status" value="1"/>
</dbReference>
<name>A0A2W7MUQ8_9BACT</name>
<keyword evidence="1" id="KW-0472">Membrane</keyword>
<feature type="transmembrane region" description="Helical" evidence="1">
    <location>
        <begin position="100"/>
        <end position="121"/>
    </location>
</feature>
<protein>
    <submittedName>
        <fullName evidence="4">FecR family protein</fullName>
    </submittedName>
</protein>
<feature type="domain" description="Protein FecR C-terminal" evidence="3">
    <location>
        <begin position="269"/>
        <end position="336"/>
    </location>
</feature>
<dbReference type="Pfam" id="PF04773">
    <property type="entry name" value="FecR"/>
    <property type="match status" value="1"/>
</dbReference>
<dbReference type="PIRSF" id="PIRSF018266">
    <property type="entry name" value="FecR"/>
    <property type="match status" value="1"/>
</dbReference>
<dbReference type="OrthoDB" id="1452822at2"/>
<dbReference type="Pfam" id="PF16344">
    <property type="entry name" value="FecR_C"/>
    <property type="match status" value="1"/>
</dbReference>
<evidence type="ECO:0000256" key="1">
    <source>
        <dbReference type="SAM" id="Phobius"/>
    </source>
</evidence>
<evidence type="ECO:0000313" key="5">
    <source>
        <dbReference type="Proteomes" id="UP000249239"/>
    </source>
</evidence>
<dbReference type="InterPro" id="IPR032508">
    <property type="entry name" value="FecR_C"/>
</dbReference>
<dbReference type="EMBL" id="QKZK01000041">
    <property type="protein sequence ID" value="PZX11273.1"/>
    <property type="molecule type" value="Genomic_DNA"/>
</dbReference>
<keyword evidence="1" id="KW-0812">Transmembrane</keyword>
<evidence type="ECO:0000313" key="4">
    <source>
        <dbReference type="EMBL" id="PZX11273.1"/>
    </source>
</evidence>
<evidence type="ECO:0000259" key="2">
    <source>
        <dbReference type="Pfam" id="PF04773"/>
    </source>
</evidence>
<keyword evidence="5" id="KW-1185">Reference proteome</keyword>
<dbReference type="InterPro" id="IPR006860">
    <property type="entry name" value="FecR"/>
</dbReference>
<keyword evidence="1" id="KW-1133">Transmembrane helix</keyword>
<gene>
    <name evidence="4" type="ORF">LX69_03156</name>
</gene>
<dbReference type="Gene3D" id="2.60.120.1440">
    <property type="match status" value="1"/>
</dbReference>